<dbReference type="RefSeq" id="WP_397707767.1">
    <property type="nucleotide sequence ID" value="NZ_JBIRGN010000001.1"/>
</dbReference>
<dbReference type="SUPFAM" id="SSF53756">
    <property type="entry name" value="UDP-Glycosyltransferase/glycogen phosphorylase"/>
    <property type="match status" value="1"/>
</dbReference>
<feature type="region of interest" description="Disordered" evidence="2">
    <location>
        <begin position="127"/>
        <end position="168"/>
    </location>
</feature>
<feature type="compositionally biased region" description="Low complexity" evidence="2">
    <location>
        <begin position="147"/>
        <end position="162"/>
    </location>
</feature>
<dbReference type="InterPro" id="IPR050426">
    <property type="entry name" value="Glycosyltransferase_28"/>
</dbReference>
<dbReference type="InterPro" id="IPR002213">
    <property type="entry name" value="UDP_glucos_trans"/>
</dbReference>
<evidence type="ECO:0000313" key="4">
    <source>
        <dbReference type="EMBL" id="MFH8544254.1"/>
    </source>
</evidence>
<proteinExistence type="predicted"/>
<reference evidence="4 5" key="1">
    <citation type="submission" date="2024-10" db="EMBL/GenBank/DDBJ databases">
        <title>The Natural Products Discovery Center: Release of the First 8490 Sequenced Strains for Exploring Actinobacteria Biosynthetic Diversity.</title>
        <authorList>
            <person name="Kalkreuter E."/>
            <person name="Kautsar S.A."/>
            <person name="Yang D."/>
            <person name="Bader C.D."/>
            <person name="Teijaro C.N."/>
            <person name="Fluegel L."/>
            <person name="Davis C.M."/>
            <person name="Simpson J.R."/>
            <person name="Lauterbach L."/>
            <person name="Steele A.D."/>
            <person name="Gui C."/>
            <person name="Meng S."/>
            <person name="Li G."/>
            <person name="Viehrig K."/>
            <person name="Ye F."/>
            <person name="Su P."/>
            <person name="Kiefer A.F."/>
            <person name="Nichols A."/>
            <person name="Cepeda A.J."/>
            <person name="Yan W."/>
            <person name="Fan B."/>
            <person name="Jiang Y."/>
            <person name="Adhikari A."/>
            <person name="Zheng C.-J."/>
            <person name="Schuster L."/>
            <person name="Cowan T.M."/>
            <person name="Smanski M.J."/>
            <person name="Chevrette M.G."/>
            <person name="De Carvalho L.P.S."/>
            <person name="Shen B."/>
        </authorList>
    </citation>
    <scope>NUCLEOTIDE SEQUENCE [LARGE SCALE GENOMIC DNA]</scope>
    <source>
        <strain evidence="4 5">NPDC017990</strain>
    </source>
</reference>
<dbReference type="EMBL" id="JBIRGQ010000001">
    <property type="protein sequence ID" value="MFH8544254.1"/>
    <property type="molecule type" value="Genomic_DNA"/>
</dbReference>
<sequence>MSRFLFVVPPLAGHINPASAVAAELVDRGHEVAWAGQPAALEGLVAADHPVFPCAVVPGIDDGPRDLRGVAALKFRWDEFFAPLAYAMAPGVTAAVMEFGPDLLVADQQTVAGALVAERLGVPYVTSSTTSTELSADPVGTPEFGRSGTSDPSDPSYGSDPSDPSEPWITDLLDGLRLRLGDPSARYDPRFSPRLTLVFSTSEFTGPQPSGRGPVRFVGPALGRLPDSRADTADAADAVDFPWRWVDRDDGRALVLVCLDTADTTVGAHFLAQCVDGVRARARELRAVVVDPEGILGPPLADDNLLICTEVPQLALLAHTDAVVCHAGHNTVTEALWHGVPLVVAPVRDDQPVVAARVTAVGAGVRVRFGRTDAKAVGCALDAVLGQPHFAAAARRVGRSFREAGGAPTAAAHLEALAIAEQENPWQGLQI</sequence>
<dbReference type="PANTHER" id="PTHR48050:SF13">
    <property type="entry name" value="STEROL 3-BETA-GLUCOSYLTRANSFERASE UGT80A2"/>
    <property type="match status" value="1"/>
</dbReference>
<dbReference type="PANTHER" id="PTHR48050">
    <property type="entry name" value="STEROL 3-BETA-GLUCOSYLTRANSFERASE"/>
    <property type="match status" value="1"/>
</dbReference>
<dbReference type="Pfam" id="PF00201">
    <property type="entry name" value="UDPGT"/>
    <property type="match status" value="1"/>
</dbReference>
<evidence type="ECO:0000256" key="1">
    <source>
        <dbReference type="ARBA" id="ARBA00022679"/>
    </source>
</evidence>
<name>A0ABW7QJ26_9ACTN</name>
<evidence type="ECO:0000259" key="3">
    <source>
        <dbReference type="Pfam" id="PF03033"/>
    </source>
</evidence>
<protein>
    <submittedName>
        <fullName evidence="4">Glycosyltransferase</fullName>
    </submittedName>
</protein>
<dbReference type="Proteomes" id="UP001610818">
    <property type="component" value="Unassembled WGS sequence"/>
</dbReference>
<accession>A0ABW7QJ26</accession>
<dbReference type="Gene3D" id="3.40.50.2000">
    <property type="entry name" value="Glycogen Phosphorylase B"/>
    <property type="match status" value="2"/>
</dbReference>
<evidence type="ECO:0000256" key="2">
    <source>
        <dbReference type="SAM" id="MobiDB-lite"/>
    </source>
</evidence>
<feature type="domain" description="Glycosyltransferase family 28 N-terminal" evidence="3">
    <location>
        <begin position="12"/>
        <end position="131"/>
    </location>
</feature>
<dbReference type="InterPro" id="IPR004276">
    <property type="entry name" value="GlycoTrans_28_N"/>
</dbReference>
<comment type="caution">
    <text evidence="4">The sequence shown here is derived from an EMBL/GenBank/DDBJ whole genome shotgun (WGS) entry which is preliminary data.</text>
</comment>
<dbReference type="CDD" id="cd03784">
    <property type="entry name" value="GT1_Gtf-like"/>
    <property type="match status" value="1"/>
</dbReference>
<keyword evidence="5" id="KW-1185">Reference proteome</keyword>
<dbReference type="Pfam" id="PF03033">
    <property type="entry name" value="Glyco_transf_28"/>
    <property type="match status" value="1"/>
</dbReference>
<gene>
    <name evidence="4" type="ORF">ACH4F9_04485</name>
</gene>
<organism evidence="4 5">
    <name type="scientific">Streptomyces longisporoflavus</name>
    <dbReference type="NCBI Taxonomy" id="28044"/>
    <lineage>
        <taxon>Bacteria</taxon>
        <taxon>Bacillati</taxon>
        <taxon>Actinomycetota</taxon>
        <taxon>Actinomycetes</taxon>
        <taxon>Kitasatosporales</taxon>
        <taxon>Streptomycetaceae</taxon>
        <taxon>Streptomyces</taxon>
    </lineage>
</organism>
<keyword evidence="1" id="KW-0808">Transferase</keyword>
<evidence type="ECO:0000313" key="5">
    <source>
        <dbReference type="Proteomes" id="UP001610818"/>
    </source>
</evidence>